<reference evidence="1 2" key="1">
    <citation type="journal article" date="2014" name="Nat. Commun.">
        <title>Multiple recent horizontal transfers of a large genomic region in cheese making fungi.</title>
        <authorList>
            <person name="Cheeseman K."/>
            <person name="Ropars J."/>
            <person name="Renault P."/>
            <person name="Dupont J."/>
            <person name="Gouzy J."/>
            <person name="Branca A."/>
            <person name="Abraham A.L."/>
            <person name="Ceppi M."/>
            <person name="Conseiller E."/>
            <person name="Debuchy R."/>
            <person name="Malagnac F."/>
            <person name="Goarin A."/>
            <person name="Silar P."/>
            <person name="Lacoste S."/>
            <person name="Sallet E."/>
            <person name="Bensimon A."/>
            <person name="Giraud T."/>
            <person name="Brygoo Y."/>
        </authorList>
    </citation>
    <scope>NUCLEOTIDE SEQUENCE [LARGE SCALE GENOMIC DNA]</scope>
    <source>
        <strain evidence="2">FM 013</strain>
    </source>
</reference>
<accession>A0A0G4NTT6</accession>
<dbReference type="AlphaFoldDB" id="A0A0G4NTT6"/>
<proteinExistence type="predicted"/>
<protein>
    <submittedName>
        <fullName evidence="1">Str. FM013</fullName>
    </submittedName>
</protein>
<evidence type="ECO:0000313" key="1">
    <source>
        <dbReference type="EMBL" id="CRL17490.1"/>
    </source>
</evidence>
<name>A0A0G4NTT6_PENC3</name>
<dbReference type="EMBL" id="HG793134">
    <property type="protein sequence ID" value="CRL17490.1"/>
    <property type="molecule type" value="Genomic_DNA"/>
</dbReference>
<keyword evidence="2" id="KW-1185">Reference proteome</keyword>
<sequence length="78" mass="8669">MLRFTLIEPKAASPRQELMIGCSSQPWKSDPHIIRLTSPPLAGPIERRTARPRGIGWTEVEEIIGILDDAHCAIEASH</sequence>
<dbReference type="Proteomes" id="UP000053732">
    <property type="component" value="Unassembled WGS sequence"/>
</dbReference>
<organism evidence="1 2">
    <name type="scientific">Penicillium camemberti (strain FM 013)</name>
    <dbReference type="NCBI Taxonomy" id="1429867"/>
    <lineage>
        <taxon>Eukaryota</taxon>
        <taxon>Fungi</taxon>
        <taxon>Dikarya</taxon>
        <taxon>Ascomycota</taxon>
        <taxon>Pezizomycotina</taxon>
        <taxon>Eurotiomycetes</taxon>
        <taxon>Eurotiomycetidae</taxon>
        <taxon>Eurotiales</taxon>
        <taxon>Aspergillaceae</taxon>
        <taxon>Penicillium</taxon>
    </lineage>
</organism>
<gene>
    <name evidence="1" type="ORF">PCAMFM013_S001g000450</name>
</gene>
<evidence type="ECO:0000313" key="2">
    <source>
        <dbReference type="Proteomes" id="UP000053732"/>
    </source>
</evidence>